<dbReference type="InterPro" id="IPR009060">
    <property type="entry name" value="UBA-like_sf"/>
</dbReference>
<keyword evidence="2 4" id="KW-0251">Elongation factor</keyword>
<dbReference type="HAMAP" id="MF_00050">
    <property type="entry name" value="EF_Ts"/>
    <property type="match status" value="1"/>
</dbReference>
<dbReference type="Gene3D" id="3.30.479.20">
    <property type="entry name" value="Elongation factor Ts, dimerisation domain"/>
    <property type="match status" value="2"/>
</dbReference>
<dbReference type="STRING" id="133383.A0A1R0H3N9"/>
<evidence type="ECO:0000256" key="3">
    <source>
        <dbReference type="ARBA" id="ARBA00022917"/>
    </source>
</evidence>
<accession>A0A1R0H3N9</accession>
<keyword evidence="3 4" id="KW-0648">Protein biosynthesis</keyword>
<dbReference type="GO" id="GO:0005739">
    <property type="term" value="C:mitochondrion"/>
    <property type="evidence" value="ECO:0007669"/>
    <property type="project" value="UniProtKB-SubCell"/>
</dbReference>
<dbReference type="EMBL" id="LSSL01000770">
    <property type="protein sequence ID" value="OLY83734.1"/>
    <property type="molecule type" value="Genomic_DNA"/>
</dbReference>
<name>A0A1R0H3N9_9FUNG</name>
<evidence type="ECO:0000256" key="4">
    <source>
        <dbReference type="HAMAP-Rule" id="MF_03135"/>
    </source>
</evidence>
<dbReference type="AlphaFoldDB" id="A0A1R0H3N9"/>
<keyword evidence="4" id="KW-0496">Mitochondrion</keyword>
<dbReference type="PANTHER" id="PTHR11741:SF0">
    <property type="entry name" value="ELONGATION FACTOR TS, MITOCHONDRIAL"/>
    <property type="match status" value="1"/>
</dbReference>
<organism evidence="6 7">
    <name type="scientific">Smittium mucronatum</name>
    <dbReference type="NCBI Taxonomy" id="133383"/>
    <lineage>
        <taxon>Eukaryota</taxon>
        <taxon>Fungi</taxon>
        <taxon>Fungi incertae sedis</taxon>
        <taxon>Zoopagomycota</taxon>
        <taxon>Kickxellomycotina</taxon>
        <taxon>Harpellomycetes</taxon>
        <taxon>Harpellales</taxon>
        <taxon>Legeriomycetaceae</taxon>
        <taxon>Smittium</taxon>
    </lineage>
</organism>
<dbReference type="InterPro" id="IPR001816">
    <property type="entry name" value="Transl_elong_EFTs/EF1B"/>
</dbReference>
<dbReference type="Proteomes" id="UP000187455">
    <property type="component" value="Unassembled WGS sequence"/>
</dbReference>
<comment type="function">
    <text evidence="4">Associates with the EF-Tu.GDP complex and induces the exchange of GDP to GTP. It remains bound to the aminoacyl-tRNA.EF-Tu.GTP complex up to the GTP hydrolysis stage on the ribosome.</text>
</comment>
<gene>
    <name evidence="4" type="primary">TSF1</name>
    <name evidence="6" type="ORF">AYI68_g2120</name>
</gene>
<dbReference type="Pfam" id="PF00889">
    <property type="entry name" value="EF_TS"/>
    <property type="match status" value="1"/>
</dbReference>
<comment type="caution">
    <text evidence="6">The sequence shown here is derived from an EMBL/GenBank/DDBJ whole genome shotgun (WGS) entry which is preliminary data.</text>
</comment>
<evidence type="ECO:0000256" key="2">
    <source>
        <dbReference type="ARBA" id="ARBA00022768"/>
    </source>
</evidence>
<dbReference type="SUPFAM" id="SSF46934">
    <property type="entry name" value="UBA-like"/>
    <property type="match status" value="1"/>
</dbReference>
<feature type="domain" description="Translation elongation factor EFTs/EF1B dimerisation" evidence="5">
    <location>
        <begin position="107"/>
        <end position="264"/>
    </location>
</feature>
<protein>
    <recommendedName>
        <fullName evidence="4">Elongation factor Ts, mitochondrial</fullName>
        <shortName evidence="4">EF-Ts</shortName>
        <shortName evidence="4">EF-TsMt</shortName>
    </recommendedName>
</protein>
<dbReference type="Gene3D" id="1.10.8.10">
    <property type="entry name" value="DNA helicase RuvA subunit, C-terminal domain"/>
    <property type="match status" value="1"/>
</dbReference>
<dbReference type="PANTHER" id="PTHR11741">
    <property type="entry name" value="ELONGATION FACTOR TS"/>
    <property type="match status" value="1"/>
</dbReference>
<evidence type="ECO:0000313" key="7">
    <source>
        <dbReference type="Proteomes" id="UP000187455"/>
    </source>
</evidence>
<dbReference type="GO" id="GO:0070125">
    <property type="term" value="P:mitochondrial translational elongation"/>
    <property type="evidence" value="ECO:0007669"/>
    <property type="project" value="TreeGrafter"/>
</dbReference>
<dbReference type="InterPro" id="IPR014039">
    <property type="entry name" value="Transl_elong_EFTs/EF1B_dimer"/>
</dbReference>
<dbReference type="GO" id="GO:0003746">
    <property type="term" value="F:translation elongation factor activity"/>
    <property type="evidence" value="ECO:0007669"/>
    <property type="project" value="UniProtKB-UniRule"/>
</dbReference>
<evidence type="ECO:0000256" key="1">
    <source>
        <dbReference type="ARBA" id="ARBA00005532"/>
    </source>
</evidence>
<dbReference type="OrthoDB" id="277235at2759"/>
<dbReference type="InterPro" id="IPR036402">
    <property type="entry name" value="EF-Ts_dimer_sf"/>
</dbReference>
<evidence type="ECO:0000313" key="6">
    <source>
        <dbReference type="EMBL" id="OLY83734.1"/>
    </source>
</evidence>
<evidence type="ECO:0000259" key="5">
    <source>
        <dbReference type="Pfam" id="PF00889"/>
    </source>
</evidence>
<dbReference type="CDD" id="cd14275">
    <property type="entry name" value="UBA_EF-Ts"/>
    <property type="match status" value="1"/>
</dbReference>
<comment type="subcellular location">
    <subcellularLocation>
        <location evidence="4">Mitochondrion</location>
    </subcellularLocation>
</comment>
<dbReference type="SUPFAM" id="SSF54713">
    <property type="entry name" value="Elongation factor Ts (EF-Ts), dimerisation domain"/>
    <property type="match status" value="2"/>
</dbReference>
<comment type="similarity">
    <text evidence="1 4">Belongs to the EF-Ts family.</text>
</comment>
<reference evidence="6 7" key="1">
    <citation type="journal article" date="2016" name="Mol. Biol. Evol.">
        <title>Genome-Wide Survey of Gut Fungi (Harpellales) Reveals the First Horizontally Transferred Ubiquitin Gene from a Mosquito Host.</title>
        <authorList>
            <person name="Wang Y."/>
            <person name="White M.M."/>
            <person name="Kvist S."/>
            <person name="Moncalvo J.M."/>
        </authorList>
    </citation>
    <scope>NUCLEOTIDE SEQUENCE [LARGE SCALE GENOMIC DNA]</scope>
    <source>
        <strain evidence="6 7">ALG-7-W6</strain>
    </source>
</reference>
<sequence length="319" mass="34475">MFSNGFRRAELTRVVFPKLLRNFGSSPLVRSVKVDLKLLGKLRRETQVQISKASEALQATNNDYDLAIKWIEKDLLISGAKKADKFSGRATTEGLVSLYTSPDKNSASIINLACETDFVSNNENFQELAFQMSDVSARIAGPELSSINIDSILASSIASDPKTTVSSILISAIGKMSENISLKAAFGVNLSSRSGSPSYISTYIHSGNLTVSTSSDPSKKNGKLASIAVLHSEDPQVYTNPEFLRFARRIAQQAAGYKPGYLSPSVPSLNLGSDSDAVFLDMEFMFNTEDQTGRTVGQALSNISKSCNSQVSIKSIAFI</sequence>
<keyword evidence="7" id="KW-1185">Reference proteome</keyword>
<proteinExistence type="inferred from homology"/>